<dbReference type="Proteomes" id="UP000015105">
    <property type="component" value="Chromosome 2D"/>
</dbReference>
<keyword evidence="2" id="KW-1185">Reference proteome</keyword>
<organism evidence="1 2">
    <name type="scientific">Aegilops tauschii subsp. strangulata</name>
    <name type="common">Goatgrass</name>
    <dbReference type="NCBI Taxonomy" id="200361"/>
    <lineage>
        <taxon>Eukaryota</taxon>
        <taxon>Viridiplantae</taxon>
        <taxon>Streptophyta</taxon>
        <taxon>Embryophyta</taxon>
        <taxon>Tracheophyta</taxon>
        <taxon>Spermatophyta</taxon>
        <taxon>Magnoliopsida</taxon>
        <taxon>Liliopsida</taxon>
        <taxon>Poales</taxon>
        <taxon>Poaceae</taxon>
        <taxon>BOP clade</taxon>
        <taxon>Pooideae</taxon>
        <taxon>Triticodae</taxon>
        <taxon>Triticeae</taxon>
        <taxon>Triticinae</taxon>
        <taxon>Aegilops</taxon>
    </lineage>
</organism>
<dbReference type="Gramene" id="AET2Gv20381500.1">
    <property type="protein sequence ID" value="AET2Gv20381500.1"/>
    <property type="gene ID" value="AET2Gv20381500"/>
</dbReference>
<proteinExistence type="predicted"/>
<accession>A0A453B6H1</accession>
<reference evidence="1" key="5">
    <citation type="journal article" date="2021" name="G3 (Bethesda)">
        <title>Aegilops tauschii genome assembly Aet v5.0 features greater sequence contiguity and improved annotation.</title>
        <authorList>
            <person name="Wang L."/>
            <person name="Zhu T."/>
            <person name="Rodriguez J.C."/>
            <person name="Deal K.R."/>
            <person name="Dubcovsky J."/>
            <person name="McGuire P.E."/>
            <person name="Lux T."/>
            <person name="Spannagl M."/>
            <person name="Mayer K.F.X."/>
            <person name="Baldrich P."/>
            <person name="Meyers B.C."/>
            <person name="Huo N."/>
            <person name="Gu Y.Q."/>
            <person name="Zhou H."/>
            <person name="Devos K.M."/>
            <person name="Bennetzen J.L."/>
            <person name="Unver T."/>
            <person name="Budak H."/>
            <person name="Gulick P.J."/>
            <person name="Galiba G."/>
            <person name="Kalapos B."/>
            <person name="Nelson D.R."/>
            <person name="Li P."/>
            <person name="You F.M."/>
            <person name="Luo M.C."/>
            <person name="Dvorak J."/>
        </authorList>
    </citation>
    <scope>NUCLEOTIDE SEQUENCE [LARGE SCALE GENOMIC DNA]</scope>
    <source>
        <strain evidence="1">cv. AL8/78</strain>
    </source>
</reference>
<reference evidence="1" key="3">
    <citation type="journal article" date="2017" name="Nature">
        <title>Genome sequence of the progenitor of the wheat D genome Aegilops tauschii.</title>
        <authorList>
            <person name="Luo M.C."/>
            <person name="Gu Y.Q."/>
            <person name="Puiu D."/>
            <person name="Wang H."/>
            <person name="Twardziok S.O."/>
            <person name="Deal K.R."/>
            <person name="Huo N."/>
            <person name="Zhu T."/>
            <person name="Wang L."/>
            <person name="Wang Y."/>
            <person name="McGuire P.E."/>
            <person name="Liu S."/>
            <person name="Long H."/>
            <person name="Ramasamy R.K."/>
            <person name="Rodriguez J.C."/>
            <person name="Van S.L."/>
            <person name="Yuan L."/>
            <person name="Wang Z."/>
            <person name="Xia Z."/>
            <person name="Xiao L."/>
            <person name="Anderson O.D."/>
            <person name="Ouyang S."/>
            <person name="Liang Y."/>
            <person name="Zimin A.V."/>
            <person name="Pertea G."/>
            <person name="Qi P."/>
            <person name="Bennetzen J.L."/>
            <person name="Dai X."/>
            <person name="Dawson M.W."/>
            <person name="Muller H.G."/>
            <person name="Kugler K."/>
            <person name="Rivarola-Duarte L."/>
            <person name="Spannagl M."/>
            <person name="Mayer K.F.X."/>
            <person name="Lu F.H."/>
            <person name="Bevan M.W."/>
            <person name="Leroy P."/>
            <person name="Li P."/>
            <person name="You F.M."/>
            <person name="Sun Q."/>
            <person name="Liu Z."/>
            <person name="Lyons E."/>
            <person name="Wicker T."/>
            <person name="Salzberg S.L."/>
            <person name="Devos K.M."/>
            <person name="Dvorak J."/>
        </authorList>
    </citation>
    <scope>NUCLEOTIDE SEQUENCE [LARGE SCALE GENOMIC DNA]</scope>
    <source>
        <strain evidence="1">cv. AL8/78</strain>
    </source>
</reference>
<sequence>VMRYTWPNDCVLVAPASLRARRYKGLSNLDCCTARSSPRPSKRVLRHFANALKFSLGRARCYIGSRAEQSCSTLPQETQLLSCTVTERQGTTAL</sequence>
<reference evidence="2" key="1">
    <citation type="journal article" date="2014" name="Science">
        <title>Ancient hybridizations among the ancestral genomes of bread wheat.</title>
        <authorList>
            <consortium name="International Wheat Genome Sequencing Consortium,"/>
            <person name="Marcussen T."/>
            <person name="Sandve S.R."/>
            <person name="Heier L."/>
            <person name="Spannagl M."/>
            <person name="Pfeifer M."/>
            <person name="Jakobsen K.S."/>
            <person name="Wulff B.B."/>
            <person name="Steuernagel B."/>
            <person name="Mayer K.F."/>
            <person name="Olsen O.A."/>
        </authorList>
    </citation>
    <scope>NUCLEOTIDE SEQUENCE [LARGE SCALE GENOMIC DNA]</scope>
    <source>
        <strain evidence="2">cv. AL8/78</strain>
    </source>
</reference>
<name>A0A453B6H1_AEGTS</name>
<reference evidence="2" key="2">
    <citation type="journal article" date="2017" name="Nat. Plants">
        <title>The Aegilops tauschii genome reveals multiple impacts of transposons.</title>
        <authorList>
            <person name="Zhao G."/>
            <person name="Zou C."/>
            <person name="Li K."/>
            <person name="Wang K."/>
            <person name="Li T."/>
            <person name="Gao L."/>
            <person name="Zhang X."/>
            <person name="Wang H."/>
            <person name="Yang Z."/>
            <person name="Liu X."/>
            <person name="Jiang W."/>
            <person name="Mao L."/>
            <person name="Kong X."/>
            <person name="Jiao Y."/>
            <person name="Jia J."/>
        </authorList>
    </citation>
    <scope>NUCLEOTIDE SEQUENCE [LARGE SCALE GENOMIC DNA]</scope>
    <source>
        <strain evidence="2">cv. AL8/78</strain>
    </source>
</reference>
<evidence type="ECO:0000313" key="2">
    <source>
        <dbReference type="Proteomes" id="UP000015105"/>
    </source>
</evidence>
<reference evidence="1" key="4">
    <citation type="submission" date="2019-03" db="UniProtKB">
        <authorList>
            <consortium name="EnsemblPlants"/>
        </authorList>
    </citation>
    <scope>IDENTIFICATION</scope>
</reference>
<evidence type="ECO:0000313" key="1">
    <source>
        <dbReference type="EnsemblPlants" id="AET2Gv20381500.1"/>
    </source>
</evidence>
<dbReference type="AlphaFoldDB" id="A0A453B6H1"/>
<dbReference type="EnsemblPlants" id="AET2Gv20381500.1">
    <property type="protein sequence ID" value="AET2Gv20381500.1"/>
    <property type="gene ID" value="AET2Gv20381500"/>
</dbReference>
<protein>
    <submittedName>
        <fullName evidence="1">Uncharacterized protein</fullName>
    </submittedName>
</protein>